<sequence length="304" mass="34750">MRMAELCFLLFSRVIAGLAVSGQQEPLQVLHLDETDPFGLHLPFHYLKPLAIGVSVHDADLPAVSSSILGAETWLRTHIFNRYPSKNISVIIVGRSVLCDRGHELAWGFVRSAVKNLYHSLTRWGLEDEIKVSAAFSSDCLDHLQMQGRLDPLLRFFGENSLRYIVEPSPYSSHTVLYSVHRAALESTGVDISVLRAVKSIGKKLLSVKLQVLLLILHLCRIVPYRLHRVRFPMKSRQTRRRRVYLLQLRSQARRRTGMPGCGVSRSRLYRMRNCRKPWIMLVEKVELNVRRLSLMGGATYLIL</sequence>
<dbReference type="GO" id="GO:0005975">
    <property type="term" value="P:carbohydrate metabolic process"/>
    <property type="evidence" value="ECO:0007669"/>
    <property type="project" value="InterPro"/>
</dbReference>
<dbReference type="GO" id="GO:0004553">
    <property type="term" value="F:hydrolase activity, hydrolyzing O-glycosyl compounds"/>
    <property type="evidence" value="ECO:0007669"/>
    <property type="project" value="InterPro"/>
</dbReference>
<accession>A0A835VDS0</accession>
<organism evidence="2 3">
    <name type="scientific">Vanilla planifolia</name>
    <name type="common">Vanilla</name>
    <dbReference type="NCBI Taxonomy" id="51239"/>
    <lineage>
        <taxon>Eukaryota</taxon>
        <taxon>Viridiplantae</taxon>
        <taxon>Streptophyta</taxon>
        <taxon>Embryophyta</taxon>
        <taxon>Tracheophyta</taxon>
        <taxon>Spermatophyta</taxon>
        <taxon>Magnoliopsida</taxon>
        <taxon>Liliopsida</taxon>
        <taxon>Asparagales</taxon>
        <taxon>Orchidaceae</taxon>
        <taxon>Vanilloideae</taxon>
        <taxon>Vanilleae</taxon>
        <taxon>Vanilla</taxon>
    </lineage>
</organism>
<comment type="caution">
    <text evidence="2">The sequence shown here is derived from an EMBL/GenBank/DDBJ whole genome shotgun (WGS) entry which is preliminary data.</text>
</comment>
<dbReference type="EMBL" id="JADCNL010000002">
    <property type="protein sequence ID" value="KAG0492671.1"/>
    <property type="molecule type" value="Genomic_DNA"/>
</dbReference>
<feature type="chain" id="PRO_5032694424" evidence="1">
    <location>
        <begin position="20"/>
        <end position="304"/>
    </location>
</feature>
<gene>
    <name evidence="2" type="ORF">HPP92_006069</name>
</gene>
<dbReference type="Gene3D" id="3.20.20.80">
    <property type="entry name" value="Glycosidases"/>
    <property type="match status" value="1"/>
</dbReference>
<keyword evidence="3" id="KW-1185">Reference proteome</keyword>
<protein>
    <submittedName>
        <fullName evidence="2">Uncharacterized protein</fullName>
    </submittedName>
</protein>
<dbReference type="PANTHER" id="PTHR32227">
    <property type="entry name" value="GLUCAN ENDO-1,3-BETA-GLUCOSIDASE BG1-RELATED-RELATED"/>
    <property type="match status" value="1"/>
</dbReference>
<evidence type="ECO:0000313" key="2">
    <source>
        <dbReference type="EMBL" id="KAG0492671.1"/>
    </source>
</evidence>
<proteinExistence type="predicted"/>
<dbReference type="AlphaFoldDB" id="A0A835VDS0"/>
<evidence type="ECO:0000313" key="3">
    <source>
        <dbReference type="Proteomes" id="UP000636800"/>
    </source>
</evidence>
<dbReference type="Proteomes" id="UP000636800">
    <property type="component" value="Chromosome 2"/>
</dbReference>
<reference evidence="2 3" key="1">
    <citation type="journal article" date="2020" name="Nat. Food">
        <title>A phased Vanilla planifolia genome enables genetic improvement of flavour and production.</title>
        <authorList>
            <person name="Hasing T."/>
            <person name="Tang H."/>
            <person name="Brym M."/>
            <person name="Khazi F."/>
            <person name="Huang T."/>
            <person name="Chambers A.H."/>
        </authorList>
    </citation>
    <scope>NUCLEOTIDE SEQUENCE [LARGE SCALE GENOMIC DNA]</scope>
    <source>
        <tissue evidence="2">Leaf</tissue>
    </source>
</reference>
<dbReference type="OrthoDB" id="775260at2759"/>
<feature type="signal peptide" evidence="1">
    <location>
        <begin position="1"/>
        <end position="19"/>
    </location>
</feature>
<name>A0A835VDS0_VANPL</name>
<keyword evidence="1" id="KW-0732">Signal</keyword>
<evidence type="ECO:0000256" key="1">
    <source>
        <dbReference type="SAM" id="SignalP"/>
    </source>
</evidence>
<dbReference type="InterPro" id="IPR044965">
    <property type="entry name" value="Glyco_hydro_17_plant"/>
</dbReference>